<dbReference type="GO" id="GO:0005886">
    <property type="term" value="C:plasma membrane"/>
    <property type="evidence" value="ECO:0007669"/>
    <property type="project" value="UniProtKB-SubCell"/>
</dbReference>
<keyword evidence="5 6" id="KW-0472">Membrane</keyword>
<dbReference type="InterPro" id="IPR020846">
    <property type="entry name" value="MFS_dom"/>
</dbReference>
<accession>A0AA47EN35</accession>
<dbReference type="CDD" id="cd17324">
    <property type="entry name" value="MFS_NepI_like"/>
    <property type="match status" value="1"/>
</dbReference>
<feature type="transmembrane region" description="Helical" evidence="6">
    <location>
        <begin position="377"/>
        <end position="398"/>
    </location>
</feature>
<keyword evidence="2" id="KW-1003">Cell membrane</keyword>
<evidence type="ECO:0000313" key="8">
    <source>
        <dbReference type="EMBL" id="WAG63272.1"/>
    </source>
</evidence>
<feature type="transmembrane region" description="Helical" evidence="6">
    <location>
        <begin position="178"/>
        <end position="196"/>
    </location>
</feature>
<feature type="transmembrane region" description="Helical" evidence="6">
    <location>
        <begin position="349"/>
        <end position="371"/>
    </location>
</feature>
<geneLocation type="plasmid" evidence="8 9">
    <name>pCF009-a</name>
</geneLocation>
<evidence type="ECO:0000313" key="9">
    <source>
        <dbReference type="Proteomes" id="UP001164733"/>
    </source>
</evidence>
<dbReference type="RefSeq" id="WP_216127953.1">
    <property type="nucleotide sequence ID" value="NZ_CP086240.1"/>
</dbReference>
<proteinExistence type="predicted"/>
<dbReference type="PANTHER" id="PTHR43124">
    <property type="entry name" value="PURINE EFFLUX PUMP PBUE"/>
    <property type="match status" value="1"/>
</dbReference>
<feature type="transmembrane region" description="Helical" evidence="6">
    <location>
        <begin position="257"/>
        <end position="278"/>
    </location>
</feature>
<name>A0AA47EN35_9CLOT</name>
<gene>
    <name evidence="8" type="ORF">LL038_24930</name>
</gene>
<feature type="transmembrane region" description="Helical" evidence="6">
    <location>
        <begin position="150"/>
        <end position="172"/>
    </location>
</feature>
<dbReference type="Pfam" id="PF07690">
    <property type="entry name" value="MFS_1"/>
    <property type="match status" value="1"/>
</dbReference>
<comment type="subcellular location">
    <subcellularLocation>
        <location evidence="1">Cell membrane</location>
        <topology evidence="1">Multi-pass membrane protein</topology>
    </subcellularLocation>
</comment>
<feature type="domain" description="Major facilitator superfamily (MFS) profile" evidence="7">
    <location>
        <begin position="26"/>
        <end position="397"/>
    </location>
</feature>
<sequence>MKHLLTENGTQVIFKKNNVYLKYTTLILTLGLAGFISAADNWFISPSLPAIAAGFSVPVSKAGNILTSYMIPYGMMQPIYGFLSDRWSKTKILQWILCGLALGTFGCAFASSLLMLCIWRAFTGFFAAGIIAVSLALIGDTVPIFDRQIYIGKFMGIVFLGQGVSSGLGGALSKYYSWRIAFIVFAVISIITIFFLHKLPNNSPTHISHNFLKEVKQILFTEKGKIIFPLSLLTGFLLLGLYSYMGAFLHEITGLDYLQAGIVIMFYGFACLLAGSQVGKLGQKFGKKKIIIIGECLALCSAFLLIIFSCWQAIWISTISLGFGYIFIQSTLATIAFEVSTETKGLPAGLIGLCLFSGGGLGTAFSGWLLSQVSYKILWSVLALGIVFFIFITAKLHFNKM</sequence>
<keyword evidence="4 6" id="KW-1133">Transmembrane helix</keyword>
<feature type="transmembrane region" description="Helical" evidence="6">
    <location>
        <begin position="226"/>
        <end position="245"/>
    </location>
</feature>
<evidence type="ECO:0000256" key="4">
    <source>
        <dbReference type="ARBA" id="ARBA00022989"/>
    </source>
</evidence>
<feature type="transmembrane region" description="Helical" evidence="6">
    <location>
        <begin position="92"/>
        <end position="112"/>
    </location>
</feature>
<protein>
    <submittedName>
        <fullName evidence="8">MFS transporter</fullName>
    </submittedName>
</protein>
<evidence type="ECO:0000259" key="7">
    <source>
        <dbReference type="PROSITE" id="PS50850"/>
    </source>
</evidence>
<dbReference type="EMBL" id="CP086240">
    <property type="protein sequence ID" value="WAG63272.1"/>
    <property type="molecule type" value="Genomic_DNA"/>
</dbReference>
<keyword evidence="8" id="KW-0614">Plasmid</keyword>
<dbReference type="GO" id="GO:0022857">
    <property type="term" value="F:transmembrane transporter activity"/>
    <property type="evidence" value="ECO:0007669"/>
    <property type="project" value="InterPro"/>
</dbReference>
<feature type="transmembrane region" description="Helical" evidence="6">
    <location>
        <begin position="118"/>
        <end position="138"/>
    </location>
</feature>
<feature type="transmembrane region" description="Helical" evidence="6">
    <location>
        <begin position="20"/>
        <end position="39"/>
    </location>
</feature>
<reference evidence="8" key="1">
    <citation type="submission" date="2021-11" db="EMBL/GenBank/DDBJ databases">
        <title>Clostridia strains as spoilage organisms.</title>
        <authorList>
            <person name="Wambui J."/>
            <person name="Stevens M.J.A."/>
            <person name="Stephan R."/>
        </authorList>
    </citation>
    <scope>NUCLEOTIDE SEQUENCE</scope>
    <source>
        <strain evidence="8">CF009</strain>
        <plasmid evidence="8">pCF009-a</plasmid>
    </source>
</reference>
<dbReference type="InterPro" id="IPR050189">
    <property type="entry name" value="MFS_Efflux_Transporters"/>
</dbReference>
<evidence type="ECO:0000256" key="5">
    <source>
        <dbReference type="ARBA" id="ARBA00023136"/>
    </source>
</evidence>
<dbReference type="InterPro" id="IPR011701">
    <property type="entry name" value="MFS"/>
</dbReference>
<feature type="transmembrane region" description="Helical" evidence="6">
    <location>
        <begin position="290"/>
        <end position="308"/>
    </location>
</feature>
<dbReference type="PANTHER" id="PTHR43124:SF3">
    <property type="entry name" value="CHLORAMPHENICOL EFFLUX PUMP RV0191"/>
    <property type="match status" value="1"/>
</dbReference>
<dbReference type="Proteomes" id="UP001164733">
    <property type="component" value="Plasmid pCF009-a"/>
</dbReference>
<keyword evidence="3 6" id="KW-0812">Transmembrane</keyword>
<feature type="transmembrane region" description="Helical" evidence="6">
    <location>
        <begin position="51"/>
        <end position="71"/>
    </location>
</feature>
<evidence type="ECO:0000256" key="6">
    <source>
        <dbReference type="SAM" id="Phobius"/>
    </source>
</evidence>
<evidence type="ECO:0000256" key="2">
    <source>
        <dbReference type="ARBA" id="ARBA00022475"/>
    </source>
</evidence>
<dbReference type="AlphaFoldDB" id="A0AA47EN35"/>
<organism evidence="8 9">
    <name type="scientific">Clostridium estertheticum</name>
    <dbReference type="NCBI Taxonomy" id="238834"/>
    <lineage>
        <taxon>Bacteria</taxon>
        <taxon>Bacillati</taxon>
        <taxon>Bacillota</taxon>
        <taxon>Clostridia</taxon>
        <taxon>Eubacteriales</taxon>
        <taxon>Clostridiaceae</taxon>
        <taxon>Clostridium</taxon>
    </lineage>
</organism>
<evidence type="ECO:0000256" key="3">
    <source>
        <dbReference type="ARBA" id="ARBA00022692"/>
    </source>
</evidence>
<dbReference type="PROSITE" id="PS50850">
    <property type="entry name" value="MFS"/>
    <property type="match status" value="1"/>
</dbReference>
<evidence type="ECO:0000256" key="1">
    <source>
        <dbReference type="ARBA" id="ARBA00004651"/>
    </source>
</evidence>